<feature type="compositionally biased region" description="Polar residues" evidence="1">
    <location>
        <begin position="898"/>
        <end position="912"/>
    </location>
</feature>
<dbReference type="EMBL" id="JAULSR010000004">
    <property type="protein sequence ID" value="KAK0621314.1"/>
    <property type="molecule type" value="Genomic_DNA"/>
</dbReference>
<dbReference type="AlphaFoldDB" id="A0AA39WTH2"/>
<feature type="compositionally biased region" description="Basic and acidic residues" evidence="1">
    <location>
        <begin position="807"/>
        <end position="818"/>
    </location>
</feature>
<comment type="caution">
    <text evidence="2">The sequence shown here is derived from an EMBL/GenBank/DDBJ whole genome shotgun (WGS) entry which is preliminary data.</text>
</comment>
<feature type="compositionally biased region" description="Basic and acidic residues" evidence="1">
    <location>
        <begin position="663"/>
        <end position="676"/>
    </location>
</feature>
<dbReference type="Proteomes" id="UP001174934">
    <property type="component" value="Unassembled WGS sequence"/>
</dbReference>
<feature type="compositionally biased region" description="Gly residues" evidence="1">
    <location>
        <begin position="759"/>
        <end position="769"/>
    </location>
</feature>
<feature type="region of interest" description="Disordered" evidence="1">
    <location>
        <begin position="593"/>
        <end position="1059"/>
    </location>
</feature>
<name>A0AA39WTH2_9PEZI</name>
<proteinExistence type="predicted"/>
<feature type="compositionally biased region" description="Pro residues" evidence="1">
    <location>
        <begin position="491"/>
        <end position="501"/>
    </location>
</feature>
<evidence type="ECO:0000313" key="3">
    <source>
        <dbReference type="Proteomes" id="UP001174934"/>
    </source>
</evidence>
<feature type="compositionally biased region" description="Low complexity" evidence="1">
    <location>
        <begin position="774"/>
        <end position="804"/>
    </location>
</feature>
<feature type="compositionally biased region" description="Basic and acidic residues" evidence="1">
    <location>
        <begin position="979"/>
        <end position="990"/>
    </location>
</feature>
<feature type="region of interest" description="Disordered" evidence="1">
    <location>
        <begin position="14"/>
        <end position="352"/>
    </location>
</feature>
<feature type="compositionally biased region" description="Gly residues" evidence="1">
    <location>
        <begin position="715"/>
        <end position="727"/>
    </location>
</feature>
<feature type="compositionally biased region" description="Acidic residues" evidence="1">
    <location>
        <begin position="170"/>
        <end position="188"/>
    </location>
</feature>
<accession>A0AA39WTH2</accession>
<feature type="region of interest" description="Disordered" evidence="1">
    <location>
        <begin position="478"/>
        <end position="565"/>
    </location>
</feature>
<feature type="compositionally biased region" description="Basic and acidic residues" evidence="1">
    <location>
        <begin position="875"/>
        <end position="897"/>
    </location>
</feature>
<feature type="compositionally biased region" description="Basic and acidic residues" evidence="1">
    <location>
        <begin position="297"/>
        <end position="334"/>
    </location>
</feature>
<feature type="compositionally biased region" description="Basic residues" evidence="1">
    <location>
        <begin position="228"/>
        <end position="247"/>
    </location>
</feature>
<feature type="compositionally biased region" description="Gly residues" evidence="1">
    <location>
        <begin position="697"/>
        <end position="706"/>
    </location>
</feature>
<feature type="compositionally biased region" description="Basic and acidic residues" evidence="1">
    <location>
        <begin position="508"/>
        <end position="517"/>
    </location>
</feature>
<feature type="compositionally biased region" description="Basic residues" evidence="1">
    <location>
        <begin position="141"/>
        <end position="161"/>
    </location>
</feature>
<protein>
    <submittedName>
        <fullName evidence="2">Uncharacterized protein</fullName>
    </submittedName>
</protein>
<organism evidence="2 3">
    <name type="scientific">Bombardia bombarda</name>
    <dbReference type="NCBI Taxonomy" id="252184"/>
    <lineage>
        <taxon>Eukaryota</taxon>
        <taxon>Fungi</taxon>
        <taxon>Dikarya</taxon>
        <taxon>Ascomycota</taxon>
        <taxon>Pezizomycotina</taxon>
        <taxon>Sordariomycetes</taxon>
        <taxon>Sordariomycetidae</taxon>
        <taxon>Sordariales</taxon>
        <taxon>Lasiosphaeriaceae</taxon>
        <taxon>Bombardia</taxon>
    </lineage>
</organism>
<feature type="compositionally biased region" description="Polar residues" evidence="1">
    <location>
        <begin position="829"/>
        <end position="857"/>
    </location>
</feature>
<feature type="compositionally biased region" description="Basic residues" evidence="1">
    <location>
        <begin position="193"/>
        <end position="214"/>
    </location>
</feature>
<evidence type="ECO:0000313" key="2">
    <source>
        <dbReference type="EMBL" id="KAK0621314.1"/>
    </source>
</evidence>
<gene>
    <name evidence="2" type="ORF">B0T17DRAFT_508676</name>
</gene>
<reference evidence="2" key="1">
    <citation type="submission" date="2023-06" db="EMBL/GenBank/DDBJ databases">
        <title>Genome-scale phylogeny and comparative genomics of the fungal order Sordariales.</title>
        <authorList>
            <consortium name="Lawrence Berkeley National Laboratory"/>
            <person name="Hensen N."/>
            <person name="Bonometti L."/>
            <person name="Westerberg I."/>
            <person name="Brannstrom I.O."/>
            <person name="Guillou S."/>
            <person name="Cros-Aarteil S."/>
            <person name="Calhoun S."/>
            <person name="Haridas S."/>
            <person name="Kuo A."/>
            <person name="Mondo S."/>
            <person name="Pangilinan J."/>
            <person name="Riley R."/>
            <person name="LaButti K."/>
            <person name="Andreopoulos B."/>
            <person name="Lipzen A."/>
            <person name="Chen C."/>
            <person name="Yanf M."/>
            <person name="Daum C."/>
            <person name="Ng V."/>
            <person name="Clum A."/>
            <person name="Steindorff A."/>
            <person name="Ohm R."/>
            <person name="Martin F."/>
            <person name="Silar P."/>
            <person name="Natvig D."/>
            <person name="Lalanne C."/>
            <person name="Gautier V."/>
            <person name="Ament-velasquez S.L."/>
            <person name="Kruys A."/>
            <person name="Hutchinson M.I."/>
            <person name="Powell A.J."/>
            <person name="Barry K."/>
            <person name="Miller A.N."/>
            <person name="Grigoriev I.V."/>
            <person name="Debuchy R."/>
            <person name="Gladieux P."/>
            <person name="Thoren M.H."/>
            <person name="Johannesson H."/>
        </authorList>
    </citation>
    <scope>NUCLEOTIDE SEQUENCE</scope>
    <source>
        <strain evidence="2">SMH3391-2</strain>
    </source>
</reference>
<feature type="compositionally biased region" description="Low complexity" evidence="1">
    <location>
        <begin position="61"/>
        <end position="78"/>
    </location>
</feature>
<keyword evidence="3" id="KW-1185">Reference proteome</keyword>
<evidence type="ECO:0000256" key="1">
    <source>
        <dbReference type="SAM" id="MobiDB-lite"/>
    </source>
</evidence>
<feature type="compositionally biased region" description="Low complexity" evidence="1">
    <location>
        <begin position="628"/>
        <end position="638"/>
    </location>
</feature>
<feature type="compositionally biased region" description="Basic residues" evidence="1">
    <location>
        <begin position="271"/>
        <end position="284"/>
    </location>
</feature>
<feature type="compositionally biased region" description="Low complexity" evidence="1">
    <location>
        <begin position="933"/>
        <end position="946"/>
    </location>
</feature>
<sequence length="1059" mass="114641">MPPRSFAEWVVGQPINLPKPKPKPTVGRRSIVKLEVTTDDERETDTIYLTYPRSGSRGQRPAAAPKSSAPIPAAKSVSFNSAVSNPKPALKKPSPRPAPVSVEDASESETAVETSGDESYAETSEAEPSQAETSEEEVKRPAPKKLQKKAVTKTKKTKAKKPAPPPVESDTIETETEAESGLDTSDDDVVPHPKGRKLPKKTGKSAKQAKKHKASSSDAEGESEGKSKSKKKQKDQSTKRGKAKKTEKHAVSDSEAESDVASVSESDSPAKKKKKKKKKQKQDKKKGGNDKTSAGDGGKKNKADKKRASEKEKPDNNKSEDTQTKAKSKTKEVSPKVASPKATSVEAASVKPASVNAGSAKTAKAAIPTPFPPPQVRDPNLIMPVRAQVVQLEHTVEDPTQDPRPNAFIDHEHGICRVYHGPYWGNPYGALYPRKTTSKPVAPPGMPHPLNTTYHWGVMPEQHPQYPQREMQSNMHPMMHTKFSPQGQQPPSHPPRQPPPQEMQSWWYHEEQQKKQQQETASKRQTPTVGIPPPPKTPTFILNQTPHHPRPQVVSSGQQAPKPKSHIKMTSEKMGGLDEYVKQCQDNFEKSDTYRNWNNNVGPYCGSFHNATPRSDGSKAPGYPPSKPKSQPVSVHSVDNGWRDSPHPSVPPSKKNGSQAGEPKADNAADIWKEAPKTNPAGNWDGGDPPVSDNQEGGSGGNGGEGNPTSNNQDGGSGGNGWGGNSGGDNQDWGPGSNDWERNSASKTQGWGRDSTGNNGNGLATGGSNQGDFDNNNNSWDNNNNNWDSNNNNNWDNNNNNNWDNNEDAKSQRSERVKASPTKKGTPATHRNTPSVTGQQHPAWTNNNHGNDAQGRTSRIVPHHEHQTTGQESGHYPRDWHAFDEGNHQKDGSRRSWDPTSQNPHDTYQGGTRWSPLVDNQPAKPTPRRSPAQPSGPNNQQQHQPGNRGGGGRGSSMPGGWNSTKTDKATPVGTPGYSERSKAKWDDPTRSTHPNSGAAQHAPWALHPGSATGWKGTDNRPEKTGSQAAGTPKVLPAWGDPSAAQAGPPPKHSPDLQGW</sequence>